<dbReference type="InterPro" id="IPR046681">
    <property type="entry name" value="DUF6551"/>
</dbReference>
<dbReference type="Proteomes" id="UP000221249">
    <property type="component" value="Segment"/>
</dbReference>
<gene>
    <name evidence="1" type="ORF">POI1126_62</name>
</gene>
<organism evidence="1 2">
    <name type="scientific">Ochrobactrum phage POI1126</name>
    <dbReference type="NCBI Taxonomy" id="1932118"/>
    <lineage>
        <taxon>Viruses</taxon>
        <taxon>Duplodnaviria</taxon>
        <taxon>Heunggongvirae</taxon>
        <taxon>Uroviricota</taxon>
        <taxon>Caudoviricetes</taxon>
        <taxon>Namazuvirus</taxon>
        <taxon>Namazuvirus POI1126</taxon>
    </lineage>
</organism>
<proteinExistence type="predicted"/>
<sequence length="258" mass="28428">MTTAIHGKPPRLDYIPVAQIYTDHNYQRELDERRVQKLVKGFAWTKFGAISLIENGPDKFAVVDGQHRLEAARRLGFDSVPSSITNAGQFKTEAEIFLALNRDRKNVTPIERYWAGLAAEDPETVRAKKVLDACGCEVSPAIGVKKPNYTNAITALMRSISYYGEKATREAIEIIRTAWPDDVNALRGVIIMGLAAVISNNADYKRERMQKVLAASNIDTMITGAEAIRKLSKGSASSALSKAIIEIYNHGYSGARIG</sequence>
<name>A0A240F4W0_9CAUD</name>
<accession>A0A240F4W0</accession>
<evidence type="ECO:0000313" key="1">
    <source>
        <dbReference type="EMBL" id="APU92988.1"/>
    </source>
</evidence>
<dbReference type="Pfam" id="PF20188">
    <property type="entry name" value="DUF6551"/>
    <property type="match status" value="1"/>
</dbReference>
<evidence type="ECO:0000313" key="2">
    <source>
        <dbReference type="Proteomes" id="UP000221249"/>
    </source>
</evidence>
<dbReference type="InterPro" id="IPR036086">
    <property type="entry name" value="ParB/Sulfiredoxin_sf"/>
</dbReference>
<dbReference type="Gene3D" id="3.90.1530.10">
    <property type="entry name" value="Conserved hypothetical protein from pyrococcus furiosus pfu- 392566-001, ParB domain"/>
    <property type="match status" value="1"/>
</dbReference>
<protein>
    <submittedName>
        <fullName evidence="1">Transcriptional regulator</fullName>
    </submittedName>
</protein>
<dbReference type="EMBL" id="KY417925">
    <property type="protein sequence ID" value="APU92988.1"/>
    <property type="molecule type" value="Genomic_DNA"/>
</dbReference>
<reference evidence="1 2" key="1">
    <citation type="journal article" date="2017" name="Front. Microbiol.">
        <title>Prevalence, Host Range, and Comparative Genomic Analysis of Temperate Ochrobactrum Phages.</title>
        <authorList>
            <person name="Jackel C."/>
            <person name="Hertwig S."/>
            <person name="Scholz H.C."/>
            <person name="Nockler K."/>
            <person name="Reetz J."/>
            <person name="Hammerl J.A."/>
        </authorList>
    </citation>
    <scope>NUCLEOTIDE SEQUENCE [LARGE SCALE GENOMIC DNA]</scope>
</reference>
<dbReference type="SUPFAM" id="SSF110849">
    <property type="entry name" value="ParB/Sulfiredoxin"/>
    <property type="match status" value="1"/>
</dbReference>
<keyword evidence="2" id="KW-1185">Reference proteome</keyword>